<proteinExistence type="predicted"/>
<feature type="transmembrane region" description="Helical" evidence="1">
    <location>
        <begin position="79"/>
        <end position="103"/>
    </location>
</feature>
<comment type="caution">
    <text evidence="2">The sequence shown here is derived from an EMBL/GenBank/DDBJ whole genome shotgun (WGS) entry which is preliminary data.</text>
</comment>
<feature type="transmembrane region" description="Helical" evidence="1">
    <location>
        <begin position="280"/>
        <end position="301"/>
    </location>
</feature>
<feature type="transmembrane region" description="Helical" evidence="1">
    <location>
        <begin position="40"/>
        <end position="59"/>
    </location>
</feature>
<feature type="transmembrane region" description="Helical" evidence="1">
    <location>
        <begin position="124"/>
        <end position="146"/>
    </location>
</feature>
<evidence type="ECO:0000256" key="1">
    <source>
        <dbReference type="SAM" id="Phobius"/>
    </source>
</evidence>
<dbReference type="Proteomes" id="UP001172684">
    <property type="component" value="Unassembled WGS sequence"/>
</dbReference>
<accession>A0ABQ9NG47</accession>
<evidence type="ECO:0000313" key="2">
    <source>
        <dbReference type="EMBL" id="KAJ9655395.1"/>
    </source>
</evidence>
<keyword evidence="3" id="KW-1185">Reference proteome</keyword>
<evidence type="ECO:0000313" key="3">
    <source>
        <dbReference type="Proteomes" id="UP001172684"/>
    </source>
</evidence>
<name>A0ABQ9NG47_9PEZI</name>
<keyword evidence="1" id="KW-1133">Transmembrane helix</keyword>
<sequence>MSQSRSLFSKLSLFRRGLPRWTESSSVSFSHDYLTGLRGFLVLESLVWLFLQTFVPSLVTGDAQGPSYQVVLRKAFSVLLWNPSLIYSFFIILSARTVCVPFLQEPSVASYAGSLIRRPLRIGIPLSIGLAVAIAIISQMGTSYIADAASLLGNPTITVPSVPPTPLSAFNSIYNLLWVVRDFPLQAGNQFWPSGTLWVPSLIYSQSYTVYLMMVILPFTRPTWHFQGFIIFSLGSFWLQSWGWYSAAGLLLADVSSNPTLRSRLLSGIKFGENYACPSWLLAALLTVVGIALKYIWVAAFPQHLNAELMLHPALHLSDKPSLSSFELDPRQPYPRLDDYMVIVGVLLLLETSQRLQSWFSAIVLTFLGERSLSIFIAQSIIIYTAGLKLFIHLHVTLHLSLPASNVIVLVTCIPATLLCAEIFHRIVDVPARSIARAFSSWIRQ</sequence>
<gene>
    <name evidence="2" type="ORF">H2201_008816</name>
</gene>
<keyword evidence="1" id="KW-0472">Membrane</keyword>
<keyword evidence="1" id="KW-0812">Transmembrane</keyword>
<dbReference type="EMBL" id="JAPDRL010000175">
    <property type="protein sequence ID" value="KAJ9655395.1"/>
    <property type="molecule type" value="Genomic_DNA"/>
</dbReference>
<organism evidence="2 3">
    <name type="scientific">Coniosporium apollinis</name>
    <dbReference type="NCBI Taxonomy" id="61459"/>
    <lineage>
        <taxon>Eukaryota</taxon>
        <taxon>Fungi</taxon>
        <taxon>Dikarya</taxon>
        <taxon>Ascomycota</taxon>
        <taxon>Pezizomycotina</taxon>
        <taxon>Dothideomycetes</taxon>
        <taxon>Dothideomycetes incertae sedis</taxon>
        <taxon>Coniosporium</taxon>
    </lineage>
</organism>
<protein>
    <recommendedName>
        <fullName evidence="4">Acyltransferase 3 domain-containing protein</fullName>
    </recommendedName>
</protein>
<feature type="transmembrane region" description="Helical" evidence="1">
    <location>
        <begin position="229"/>
        <end position="253"/>
    </location>
</feature>
<reference evidence="2" key="1">
    <citation type="submission" date="2022-10" db="EMBL/GenBank/DDBJ databases">
        <title>Culturing micro-colonial fungi from biological soil crusts in the Mojave desert and describing Neophaeococcomyces mojavensis, and introducing the new genera and species Taxawa tesnikishii.</title>
        <authorList>
            <person name="Kurbessoian T."/>
            <person name="Stajich J.E."/>
        </authorList>
    </citation>
    <scope>NUCLEOTIDE SEQUENCE</scope>
    <source>
        <strain evidence="2">TK_1</strain>
    </source>
</reference>
<feature type="transmembrane region" description="Helical" evidence="1">
    <location>
        <begin position="373"/>
        <end position="392"/>
    </location>
</feature>
<feature type="transmembrane region" description="Helical" evidence="1">
    <location>
        <begin position="404"/>
        <end position="424"/>
    </location>
</feature>
<feature type="transmembrane region" description="Helical" evidence="1">
    <location>
        <begin position="197"/>
        <end position="217"/>
    </location>
</feature>
<evidence type="ECO:0008006" key="4">
    <source>
        <dbReference type="Google" id="ProtNLM"/>
    </source>
</evidence>